<evidence type="ECO:0000313" key="3">
    <source>
        <dbReference type="Proteomes" id="UP000232323"/>
    </source>
</evidence>
<dbReference type="Proteomes" id="UP000232323">
    <property type="component" value="Unassembled WGS sequence"/>
</dbReference>
<accession>A0A250X3K9</accession>
<sequence>MIASGRDAKGVAKSWRIRPYQAADKEGIVQLQSKGFYEGSSVSFLDGFTRKSFEAEVRDALTQVCEFIDRVIRDALTQKIKYGFPECFAMLVAEPYSPSPEDRIIDDTPEAYTTPSGPSESEILAHSPPSEQVGRHSPNGQVYKQESSLEDQSCVAGVIEISLTNEWGMMSELRQERILSSGE</sequence>
<proteinExistence type="predicted"/>
<keyword evidence="3" id="KW-1185">Reference proteome</keyword>
<evidence type="ECO:0000313" key="2">
    <source>
        <dbReference type="EMBL" id="GAX77657.1"/>
    </source>
</evidence>
<feature type="region of interest" description="Disordered" evidence="1">
    <location>
        <begin position="107"/>
        <end position="148"/>
    </location>
</feature>
<gene>
    <name evidence="2" type="ORF">CEUSTIGMA_g5100.t1</name>
</gene>
<name>A0A250X3K9_9CHLO</name>
<dbReference type="EMBL" id="BEGY01000026">
    <property type="protein sequence ID" value="GAX77657.1"/>
    <property type="molecule type" value="Genomic_DNA"/>
</dbReference>
<comment type="caution">
    <text evidence="2">The sequence shown here is derived from an EMBL/GenBank/DDBJ whole genome shotgun (WGS) entry which is preliminary data.</text>
</comment>
<organism evidence="2 3">
    <name type="scientific">Chlamydomonas eustigma</name>
    <dbReference type="NCBI Taxonomy" id="1157962"/>
    <lineage>
        <taxon>Eukaryota</taxon>
        <taxon>Viridiplantae</taxon>
        <taxon>Chlorophyta</taxon>
        <taxon>core chlorophytes</taxon>
        <taxon>Chlorophyceae</taxon>
        <taxon>CS clade</taxon>
        <taxon>Chlamydomonadales</taxon>
        <taxon>Chlamydomonadaceae</taxon>
        <taxon>Chlamydomonas</taxon>
    </lineage>
</organism>
<protein>
    <submittedName>
        <fullName evidence="2">Uncharacterized protein</fullName>
    </submittedName>
</protein>
<dbReference type="OrthoDB" id="1912023at2759"/>
<evidence type="ECO:0000256" key="1">
    <source>
        <dbReference type="SAM" id="MobiDB-lite"/>
    </source>
</evidence>
<reference evidence="2 3" key="1">
    <citation type="submission" date="2017-08" db="EMBL/GenBank/DDBJ databases">
        <title>Acidophilic green algal genome provides insights into adaptation to an acidic environment.</title>
        <authorList>
            <person name="Hirooka S."/>
            <person name="Hirose Y."/>
            <person name="Kanesaki Y."/>
            <person name="Higuchi S."/>
            <person name="Fujiwara T."/>
            <person name="Onuma R."/>
            <person name="Era A."/>
            <person name="Ohbayashi R."/>
            <person name="Uzuka A."/>
            <person name="Nozaki H."/>
            <person name="Yoshikawa H."/>
            <person name="Miyagishima S.Y."/>
        </authorList>
    </citation>
    <scope>NUCLEOTIDE SEQUENCE [LARGE SCALE GENOMIC DNA]</scope>
    <source>
        <strain evidence="2 3">NIES-2499</strain>
    </source>
</reference>
<dbReference type="AlphaFoldDB" id="A0A250X3K9"/>